<proteinExistence type="predicted"/>
<accession>A0A8H6YPH5</accession>
<organism evidence="1 2">
    <name type="scientific">Mycena venus</name>
    <dbReference type="NCBI Taxonomy" id="2733690"/>
    <lineage>
        <taxon>Eukaryota</taxon>
        <taxon>Fungi</taxon>
        <taxon>Dikarya</taxon>
        <taxon>Basidiomycota</taxon>
        <taxon>Agaricomycotina</taxon>
        <taxon>Agaricomycetes</taxon>
        <taxon>Agaricomycetidae</taxon>
        <taxon>Agaricales</taxon>
        <taxon>Marasmiineae</taxon>
        <taxon>Mycenaceae</taxon>
        <taxon>Mycena</taxon>
    </lineage>
</organism>
<keyword evidence="2" id="KW-1185">Reference proteome</keyword>
<name>A0A8H6YPH5_9AGAR</name>
<reference evidence="1" key="1">
    <citation type="submission" date="2020-05" db="EMBL/GenBank/DDBJ databases">
        <title>Mycena genomes resolve the evolution of fungal bioluminescence.</title>
        <authorList>
            <person name="Tsai I.J."/>
        </authorList>
    </citation>
    <scope>NUCLEOTIDE SEQUENCE</scope>
    <source>
        <strain evidence="1">CCC161011</strain>
    </source>
</reference>
<dbReference type="AlphaFoldDB" id="A0A8H6YPH5"/>
<evidence type="ECO:0000313" key="2">
    <source>
        <dbReference type="Proteomes" id="UP000620124"/>
    </source>
</evidence>
<dbReference type="Proteomes" id="UP000620124">
    <property type="component" value="Unassembled WGS sequence"/>
</dbReference>
<protein>
    <submittedName>
        <fullName evidence="1">Uncharacterized protein</fullName>
    </submittedName>
</protein>
<gene>
    <name evidence="1" type="ORF">MVEN_00625800</name>
</gene>
<evidence type="ECO:0000313" key="1">
    <source>
        <dbReference type="EMBL" id="KAF7362762.1"/>
    </source>
</evidence>
<dbReference type="EMBL" id="JACAZI010000004">
    <property type="protein sequence ID" value="KAF7362762.1"/>
    <property type="molecule type" value="Genomic_DNA"/>
</dbReference>
<comment type="caution">
    <text evidence="1">The sequence shown here is derived from an EMBL/GenBank/DDBJ whole genome shotgun (WGS) entry which is preliminary data.</text>
</comment>
<sequence length="108" mass="11935">MVYVQGRGEKCLTAASCVVGRLLNARLSEWEHADPILGTLLAAVADVLIANLPHTPQATADLHTVLSAMRTLARRSPLIQKYLVATEQRYMSAQQSLDLSLFRDLFQN</sequence>